<evidence type="ECO:0000256" key="1">
    <source>
        <dbReference type="SAM" id="MobiDB-lite"/>
    </source>
</evidence>
<reference evidence="2 3" key="1">
    <citation type="submission" date="2019-04" db="EMBL/GenBank/DDBJ databases">
        <title>Friends and foes A comparative genomics study of 23 Aspergillus species from section Flavi.</title>
        <authorList>
            <consortium name="DOE Joint Genome Institute"/>
            <person name="Kjaerbolling I."/>
            <person name="Vesth T."/>
            <person name="Frisvad J.C."/>
            <person name="Nybo J.L."/>
            <person name="Theobald S."/>
            <person name="Kildgaard S."/>
            <person name="Isbrandt T."/>
            <person name="Kuo A."/>
            <person name="Sato A."/>
            <person name="Lyhne E.K."/>
            <person name="Kogle M.E."/>
            <person name="Wiebenga A."/>
            <person name="Kun R.S."/>
            <person name="Lubbers R.J."/>
            <person name="Makela M.R."/>
            <person name="Barry K."/>
            <person name="Chovatia M."/>
            <person name="Clum A."/>
            <person name="Daum C."/>
            <person name="Haridas S."/>
            <person name="He G."/>
            <person name="LaButti K."/>
            <person name="Lipzen A."/>
            <person name="Mondo S."/>
            <person name="Riley R."/>
            <person name="Salamov A."/>
            <person name="Simmons B.A."/>
            <person name="Magnuson J.K."/>
            <person name="Henrissat B."/>
            <person name="Mortensen U.H."/>
            <person name="Larsen T.O."/>
            <person name="Devries R.P."/>
            <person name="Grigoriev I.V."/>
            <person name="Machida M."/>
            <person name="Baker S.E."/>
            <person name="Andersen M.R."/>
        </authorList>
    </citation>
    <scope>NUCLEOTIDE SEQUENCE [LARGE SCALE GENOMIC DNA]</scope>
    <source>
        <strain evidence="2 3">CBS 151.66</strain>
    </source>
</reference>
<protein>
    <submittedName>
        <fullName evidence="2">Uncharacterized protein</fullName>
    </submittedName>
</protein>
<dbReference type="EMBL" id="ML732150">
    <property type="protein sequence ID" value="KAB8079435.1"/>
    <property type="molecule type" value="Genomic_DNA"/>
</dbReference>
<sequence>MVSRKRGPPSVETQSPKRAQTRSSEATQRLPPGAACPGVVKSRDRGSLSKIPPGSDIFEAFAKVRADKDLTDEEAFELLTTYDIPLSTLSQISAKKLEASFSNTTYKQIASYVWLDPNGAGRDMLHLNIFRSRIPTGMFRDIVRDVEDALTQYGLIDSHDNEEARSRFISSLFNRIVCLFKSIVVNKPETLLKSEFTRRGRIEHHFIVLDSVSIVFVEVKKNLDNGKERP</sequence>
<evidence type="ECO:0000313" key="2">
    <source>
        <dbReference type="EMBL" id="KAB8079435.1"/>
    </source>
</evidence>
<gene>
    <name evidence="2" type="ORF">BDV29DRAFT_164415</name>
</gene>
<dbReference type="AlphaFoldDB" id="A0A5N5XGU2"/>
<proteinExistence type="predicted"/>
<keyword evidence="3" id="KW-1185">Reference proteome</keyword>
<evidence type="ECO:0000313" key="3">
    <source>
        <dbReference type="Proteomes" id="UP000326565"/>
    </source>
</evidence>
<name>A0A5N5XGU2_9EURO</name>
<feature type="region of interest" description="Disordered" evidence="1">
    <location>
        <begin position="1"/>
        <end position="51"/>
    </location>
</feature>
<feature type="compositionally biased region" description="Polar residues" evidence="1">
    <location>
        <begin position="11"/>
        <end position="27"/>
    </location>
</feature>
<organism evidence="2 3">
    <name type="scientific">Aspergillus leporis</name>
    <dbReference type="NCBI Taxonomy" id="41062"/>
    <lineage>
        <taxon>Eukaryota</taxon>
        <taxon>Fungi</taxon>
        <taxon>Dikarya</taxon>
        <taxon>Ascomycota</taxon>
        <taxon>Pezizomycotina</taxon>
        <taxon>Eurotiomycetes</taxon>
        <taxon>Eurotiomycetidae</taxon>
        <taxon>Eurotiales</taxon>
        <taxon>Aspergillaceae</taxon>
        <taxon>Aspergillus</taxon>
        <taxon>Aspergillus subgen. Circumdati</taxon>
    </lineage>
</organism>
<accession>A0A5N5XGU2</accession>
<dbReference type="Proteomes" id="UP000326565">
    <property type="component" value="Unassembled WGS sequence"/>
</dbReference>
<dbReference type="OrthoDB" id="5418029at2759"/>